<keyword evidence="2" id="KW-1185">Reference proteome</keyword>
<dbReference type="EMBL" id="CP001878">
    <property type="protein sequence ID" value="ADC49951.1"/>
    <property type="molecule type" value="Genomic_DNA"/>
</dbReference>
<organism evidence="1 2">
    <name type="scientific">Alkalihalophilus pseudofirmus (strain ATCC BAA-2126 / JCM 17055 / OF4)</name>
    <name type="common">Bacillus pseudofirmus</name>
    <dbReference type="NCBI Taxonomy" id="398511"/>
    <lineage>
        <taxon>Bacteria</taxon>
        <taxon>Bacillati</taxon>
        <taxon>Bacillota</taxon>
        <taxon>Bacilli</taxon>
        <taxon>Bacillales</taxon>
        <taxon>Bacillaceae</taxon>
        <taxon>Alkalihalophilus</taxon>
    </lineage>
</organism>
<dbReference type="InterPro" id="IPR025233">
    <property type="entry name" value="DUF4176"/>
</dbReference>
<dbReference type="Proteomes" id="UP000001544">
    <property type="component" value="Chromosome"/>
</dbReference>
<proteinExistence type="predicted"/>
<gene>
    <name evidence="1" type="ordered locus">BpOF4_09480</name>
</gene>
<dbReference type="eggNOG" id="COG4495">
    <property type="taxonomic scope" value="Bacteria"/>
</dbReference>
<evidence type="ECO:0000313" key="2">
    <source>
        <dbReference type="Proteomes" id="UP000001544"/>
    </source>
</evidence>
<sequence>MRDSMAQQEWLPIGSVVKVRNFNKPVMIYGRKQRQEASGKVFDYVAVPYPEGNISEDFNMFFNISMIAEVYFKGFETEEELNLRNSLSEEENH</sequence>
<dbReference type="KEGG" id="bpf:BpOF4_09480"/>
<dbReference type="AlphaFoldDB" id="D3FSI3"/>
<accession>D3FSI3</accession>
<evidence type="ECO:0008006" key="3">
    <source>
        <dbReference type="Google" id="ProtNLM"/>
    </source>
</evidence>
<name>D3FSI3_ALKPO</name>
<dbReference type="STRING" id="398511.BpOF4_09480"/>
<evidence type="ECO:0000313" key="1">
    <source>
        <dbReference type="EMBL" id="ADC49951.1"/>
    </source>
</evidence>
<dbReference type="Pfam" id="PF13780">
    <property type="entry name" value="DUF4176"/>
    <property type="match status" value="1"/>
</dbReference>
<reference evidence="1 2" key="1">
    <citation type="journal article" date="2011" name="Environ. Microbiol.">
        <title>Genome of alkaliphilic Bacillus pseudofirmus OF4 reveals adaptations that support the ability to grow in an external pH range from 7.5 to 11.4.</title>
        <authorList>
            <person name="Janto B."/>
            <person name="Ahmed A."/>
            <person name="Ito M."/>
            <person name="Liu J."/>
            <person name="Hicks D.B."/>
            <person name="Pagni S."/>
            <person name="Fackelmayer O.J."/>
            <person name="Smith T.A."/>
            <person name="Earl J."/>
            <person name="Elbourne L.D."/>
            <person name="Hassan K."/>
            <person name="Paulsen I.T."/>
            <person name="Kolsto A.B."/>
            <person name="Tourasse N.J."/>
            <person name="Ehrlich G.D."/>
            <person name="Boissy R."/>
            <person name="Ivey D.M."/>
            <person name="Li G."/>
            <person name="Xue Y."/>
            <person name="Ma Y."/>
            <person name="Hu F.Z."/>
            <person name="Krulwich T.A."/>
        </authorList>
    </citation>
    <scope>NUCLEOTIDE SEQUENCE [LARGE SCALE GENOMIC DNA]</scope>
    <source>
        <strain evidence="2">ATCC BAA-2126 / JCM 17055 / OF4</strain>
    </source>
</reference>
<dbReference type="HOGENOM" id="CLU_158514_2_0_9"/>
<protein>
    <recommendedName>
        <fullName evidence="3">DUF4176 domain-containing protein</fullName>
    </recommendedName>
</protein>